<dbReference type="InterPro" id="IPR014710">
    <property type="entry name" value="RmlC-like_jellyroll"/>
</dbReference>
<dbReference type="Proteomes" id="UP000092839">
    <property type="component" value="Chromosome"/>
</dbReference>
<sequence length="177" mass="19289">MSVVSTDIEPLTFVFEDDGLVPNNPLPFLVYKGAVDVANDHPEKTIEGLFGANGWGAMWRNGVYDYVHYHATVHEALGVARGRACVRFGGNRGQEFEITPGDVAILPAGTGHQCVFATPDFCVVGAYPPGPPMQITRPTPENHAKALKTIPEVKLPKTDPVRGEDGPLVRLWKRSTR</sequence>
<organism evidence="1 2">
    <name type="scientific">Bradyrhizobium icense</name>
    <dbReference type="NCBI Taxonomy" id="1274631"/>
    <lineage>
        <taxon>Bacteria</taxon>
        <taxon>Pseudomonadati</taxon>
        <taxon>Pseudomonadota</taxon>
        <taxon>Alphaproteobacteria</taxon>
        <taxon>Hyphomicrobiales</taxon>
        <taxon>Nitrobacteraceae</taxon>
        <taxon>Bradyrhizobium</taxon>
    </lineage>
</organism>
<evidence type="ECO:0000313" key="1">
    <source>
        <dbReference type="EMBL" id="ANV99575.1"/>
    </source>
</evidence>
<dbReference type="CDD" id="cd02219">
    <property type="entry name" value="cupin_YjlB-like"/>
    <property type="match status" value="1"/>
</dbReference>
<dbReference type="SUPFAM" id="SSF51182">
    <property type="entry name" value="RmlC-like cupins"/>
    <property type="match status" value="1"/>
</dbReference>
<evidence type="ECO:0000313" key="2">
    <source>
        <dbReference type="Proteomes" id="UP000092839"/>
    </source>
</evidence>
<dbReference type="PANTHER" id="PTHR36448">
    <property type="entry name" value="BLR7373 PROTEIN"/>
    <property type="match status" value="1"/>
</dbReference>
<keyword evidence="2" id="KW-1185">Reference proteome</keyword>
<name>A0A1B1UA52_9BRAD</name>
<dbReference type="AlphaFoldDB" id="A0A1B1UA52"/>
<dbReference type="InterPro" id="IPR014500">
    <property type="entry name" value="UCP019307_cupin"/>
</dbReference>
<reference evidence="1 2" key="1">
    <citation type="submission" date="2016-07" db="EMBL/GenBank/DDBJ databases">
        <title>Complete genome sequence of Bradyrhizobium icense LMTR 13T, a potential inoculant strain isolated from lima bean (Phaseolus lunatus) in Peru.</title>
        <authorList>
            <person name="Ormeno-Orrillo E."/>
            <person name="Duran D."/>
            <person name="Rogel M.A."/>
            <person name="Rey L."/>
            <person name="Imperial J."/>
            <person name="Ruiz-Argueso T."/>
            <person name="Martinez-Romero E."/>
        </authorList>
    </citation>
    <scope>NUCLEOTIDE SEQUENCE [LARGE SCALE GENOMIC DNA]</scope>
    <source>
        <strain evidence="1 2">LMTR 13</strain>
    </source>
</reference>
<dbReference type="OrthoDB" id="9791759at2"/>
<dbReference type="PIRSF" id="PIRSF019307">
    <property type="entry name" value="UCP019307"/>
    <property type="match status" value="1"/>
</dbReference>
<gene>
    <name evidence="1" type="ORF">LMTR13_04640</name>
</gene>
<dbReference type="InterPro" id="IPR011051">
    <property type="entry name" value="RmlC_Cupin_sf"/>
</dbReference>
<proteinExistence type="predicted"/>
<dbReference type="PANTHER" id="PTHR36448:SF2">
    <property type="entry name" value="CUPIN TYPE-1 DOMAIN-CONTAINING PROTEIN"/>
    <property type="match status" value="1"/>
</dbReference>
<dbReference type="EMBL" id="CP016428">
    <property type="protein sequence ID" value="ANV99575.1"/>
    <property type="molecule type" value="Genomic_DNA"/>
</dbReference>
<protein>
    <submittedName>
        <fullName evidence="1">Uncharacterized protein</fullName>
    </submittedName>
</protein>
<dbReference type="Gene3D" id="2.60.120.10">
    <property type="entry name" value="Jelly Rolls"/>
    <property type="match status" value="1"/>
</dbReference>
<accession>A0A1B1UA52</accession>
<dbReference type="KEGG" id="bic:LMTR13_04640"/>
<dbReference type="InterPro" id="IPR047121">
    <property type="entry name" value="YjiB-like"/>
</dbReference>
<dbReference type="RefSeq" id="WP_065726874.1">
    <property type="nucleotide sequence ID" value="NZ_CP016428.1"/>
</dbReference>